<organism evidence="1 2">
    <name type="scientific">Microtetraspora fusca</name>
    <dbReference type="NCBI Taxonomy" id="1997"/>
    <lineage>
        <taxon>Bacteria</taxon>
        <taxon>Bacillati</taxon>
        <taxon>Actinomycetota</taxon>
        <taxon>Actinomycetes</taxon>
        <taxon>Streptosporangiales</taxon>
        <taxon>Streptosporangiaceae</taxon>
        <taxon>Microtetraspora</taxon>
    </lineage>
</organism>
<dbReference type="RefSeq" id="WP_387344690.1">
    <property type="nucleotide sequence ID" value="NZ_JBIAXI010000017.1"/>
</dbReference>
<comment type="caution">
    <text evidence="1">The sequence shown here is derived from an EMBL/GenBank/DDBJ whole genome shotgun (WGS) entry which is preliminary data.</text>
</comment>
<name>A0ABW6VBG9_MICFU</name>
<gene>
    <name evidence="1" type="ORF">ACFY05_26175</name>
</gene>
<dbReference type="EMBL" id="JBIAXI010000017">
    <property type="protein sequence ID" value="MFF4776353.1"/>
    <property type="molecule type" value="Genomic_DNA"/>
</dbReference>
<evidence type="ECO:0000313" key="1">
    <source>
        <dbReference type="EMBL" id="MFF4776353.1"/>
    </source>
</evidence>
<sequence length="108" mass="12307">MDHHDRSGVMSSTEWSTAACRLAYETDAAVIFVETNYGGDMCELAIRTAWEALQKEGEIPEKKLPPLVKSVRVKQGKLLRAEPIAQQMILVRVRLRGMFTDLEREWAM</sequence>
<evidence type="ECO:0000313" key="2">
    <source>
        <dbReference type="Proteomes" id="UP001602119"/>
    </source>
</evidence>
<dbReference type="Proteomes" id="UP001602119">
    <property type="component" value="Unassembled WGS sequence"/>
</dbReference>
<accession>A0ABW6VBG9</accession>
<protein>
    <submittedName>
        <fullName evidence="1">Uncharacterized protein</fullName>
    </submittedName>
</protein>
<keyword evidence="2" id="KW-1185">Reference proteome</keyword>
<reference evidence="1 2" key="1">
    <citation type="submission" date="2024-10" db="EMBL/GenBank/DDBJ databases">
        <title>The Natural Products Discovery Center: Release of the First 8490 Sequenced Strains for Exploring Actinobacteria Biosynthetic Diversity.</title>
        <authorList>
            <person name="Kalkreuter E."/>
            <person name="Kautsar S.A."/>
            <person name="Yang D."/>
            <person name="Bader C.D."/>
            <person name="Teijaro C.N."/>
            <person name="Fluegel L."/>
            <person name="Davis C.M."/>
            <person name="Simpson J.R."/>
            <person name="Lauterbach L."/>
            <person name="Steele A.D."/>
            <person name="Gui C."/>
            <person name="Meng S."/>
            <person name="Li G."/>
            <person name="Viehrig K."/>
            <person name="Ye F."/>
            <person name="Su P."/>
            <person name="Kiefer A.F."/>
            <person name="Nichols A."/>
            <person name="Cepeda A.J."/>
            <person name="Yan W."/>
            <person name="Fan B."/>
            <person name="Jiang Y."/>
            <person name="Adhikari A."/>
            <person name="Zheng C.-J."/>
            <person name="Schuster L."/>
            <person name="Cowan T.M."/>
            <person name="Smanski M.J."/>
            <person name="Chevrette M.G."/>
            <person name="De Carvalho L.P.S."/>
            <person name="Shen B."/>
        </authorList>
    </citation>
    <scope>NUCLEOTIDE SEQUENCE [LARGE SCALE GENOMIC DNA]</scope>
    <source>
        <strain evidence="1 2">NPDC001281</strain>
    </source>
</reference>
<proteinExistence type="predicted"/>